<dbReference type="EMBL" id="JALLBG020000171">
    <property type="protein sequence ID" value="KAL3760813.1"/>
    <property type="molecule type" value="Genomic_DNA"/>
</dbReference>
<dbReference type="Proteomes" id="UP001530293">
    <property type="component" value="Unassembled WGS sequence"/>
</dbReference>
<reference evidence="1 2" key="1">
    <citation type="submission" date="2024-10" db="EMBL/GenBank/DDBJ databases">
        <title>Updated reference genomes for cyclostephanoid diatoms.</title>
        <authorList>
            <person name="Roberts W.R."/>
            <person name="Alverson A.J."/>
        </authorList>
    </citation>
    <scope>NUCLEOTIDE SEQUENCE [LARGE SCALE GENOMIC DNA]</scope>
    <source>
        <strain evidence="1 2">AJA232-27</strain>
    </source>
</reference>
<gene>
    <name evidence="1" type="ORF">ACHAWU_007879</name>
</gene>
<organism evidence="1 2">
    <name type="scientific">Discostella pseudostelligera</name>
    <dbReference type="NCBI Taxonomy" id="259834"/>
    <lineage>
        <taxon>Eukaryota</taxon>
        <taxon>Sar</taxon>
        <taxon>Stramenopiles</taxon>
        <taxon>Ochrophyta</taxon>
        <taxon>Bacillariophyta</taxon>
        <taxon>Coscinodiscophyceae</taxon>
        <taxon>Thalassiosirophycidae</taxon>
        <taxon>Stephanodiscales</taxon>
        <taxon>Stephanodiscaceae</taxon>
        <taxon>Discostella</taxon>
    </lineage>
</organism>
<dbReference type="InterPro" id="IPR010292">
    <property type="entry name" value="Uncharacterised_CreA"/>
</dbReference>
<evidence type="ECO:0000313" key="1">
    <source>
        <dbReference type="EMBL" id="KAL3760813.1"/>
    </source>
</evidence>
<name>A0ABD3MAK0_9STRA</name>
<sequence length="249" mass="27533">MTITTMRERNMAIMKLLVMMVMKAIFVAFTASTGATAFNLLPHIVKILSPTPHADADHHNSLTQLSAVNDDNNNIEHKMLSRRSALSSFLAAGAAAASIIGTPVSNAQAAEGSRTIGQISGSGLVFKDTLVVESFDDPKVKGVTLYVSNFERPLTERLQKDFFNEPSYASVTCVKTGKIEIAENIDKSEKGEPVFEEKRSLLFKELRVQRIYDEEKKTMVYVSFNTRLDKNSDTNKSRFKSSICALSVE</sequence>
<keyword evidence="2" id="KW-1185">Reference proteome</keyword>
<dbReference type="PANTHER" id="PTHR37952:SF2">
    <property type="entry name" value="PROTEIN CREA"/>
    <property type="match status" value="1"/>
</dbReference>
<protein>
    <submittedName>
        <fullName evidence="1">Uncharacterized protein</fullName>
    </submittedName>
</protein>
<dbReference type="Pfam" id="PF05981">
    <property type="entry name" value="CreA"/>
    <property type="match status" value="1"/>
</dbReference>
<dbReference type="PANTHER" id="PTHR37952">
    <property type="match status" value="1"/>
</dbReference>
<dbReference type="AlphaFoldDB" id="A0ABD3MAK0"/>
<accession>A0ABD3MAK0</accession>
<evidence type="ECO:0000313" key="2">
    <source>
        <dbReference type="Proteomes" id="UP001530293"/>
    </source>
</evidence>
<proteinExistence type="predicted"/>
<comment type="caution">
    <text evidence="1">The sequence shown here is derived from an EMBL/GenBank/DDBJ whole genome shotgun (WGS) entry which is preliminary data.</text>
</comment>